<proteinExistence type="predicted"/>
<keyword evidence="2" id="KW-1185">Reference proteome</keyword>
<dbReference type="Proteomes" id="UP000499080">
    <property type="component" value="Unassembled WGS sequence"/>
</dbReference>
<reference evidence="1 2" key="1">
    <citation type="journal article" date="2019" name="Sci. Rep.">
        <title>Orb-weaving spider Araneus ventricosus genome elucidates the spidroin gene catalogue.</title>
        <authorList>
            <person name="Kono N."/>
            <person name="Nakamura H."/>
            <person name="Ohtoshi R."/>
            <person name="Moran D.A.P."/>
            <person name="Shinohara A."/>
            <person name="Yoshida Y."/>
            <person name="Fujiwara M."/>
            <person name="Mori M."/>
            <person name="Tomita M."/>
            <person name="Arakawa K."/>
        </authorList>
    </citation>
    <scope>NUCLEOTIDE SEQUENCE [LARGE SCALE GENOMIC DNA]</scope>
</reference>
<gene>
    <name evidence="1" type="ORF">AVEN_54474_1</name>
</gene>
<name>A0A4Y2TDN8_ARAVE</name>
<evidence type="ECO:0000313" key="2">
    <source>
        <dbReference type="Proteomes" id="UP000499080"/>
    </source>
</evidence>
<accession>A0A4Y2TDN8</accession>
<organism evidence="1 2">
    <name type="scientific">Araneus ventricosus</name>
    <name type="common">Orbweaver spider</name>
    <name type="synonym">Epeira ventricosa</name>
    <dbReference type="NCBI Taxonomy" id="182803"/>
    <lineage>
        <taxon>Eukaryota</taxon>
        <taxon>Metazoa</taxon>
        <taxon>Ecdysozoa</taxon>
        <taxon>Arthropoda</taxon>
        <taxon>Chelicerata</taxon>
        <taxon>Arachnida</taxon>
        <taxon>Araneae</taxon>
        <taxon>Araneomorphae</taxon>
        <taxon>Entelegynae</taxon>
        <taxon>Araneoidea</taxon>
        <taxon>Araneidae</taxon>
        <taxon>Araneus</taxon>
    </lineage>
</organism>
<protein>
    <submittedName>
        <fullName evidence="1">Uncharacterized protein</fullName>
    </submittedName>
</protein>
<sequence>MHLAMELRTATGVPVCAFTRNVSREAHVPQSLLLSVWFQHDGIPPHYTNDVRQHLNVTFESIGLVVIVKFLGLLDRRTYHA</sequence>
<dbReference type="EMBL" id="BGPR01027899">
    <property type="protein sequence ID" value="GBN98742.1"/>
    <property type="molecule type" value="Genomic_DNA"/>
</dbReference>
<evidence type="ECO:0000313" key="1">
    <source>
        <dbReference type="EMBL" id="GBN98742.1"/>
    </source>
</evidence>
<comment type="caution">
    <text evidence="1">The sequence shown here is derived from an EMBL/GenBank/DDBJ whole genome shotgun (WGS) entry which is preliminary data.</text>
</comment>
<dbReference type="AlphaFoldDB" id="A0A4Y2TDN8"/>